<evidence type="ECO:0000256" key="1">
    <source>
        <dbReference type="ARBA" id="ARBA00009427"/>
    </source>
</evidence>
<keyword evidence="8" id="KW-0963">Cytoplasm</keyword>
<dbReference type="RefSeq" id="WP_168962197.1">
    <property type="nucleotide sequence ID" value="NZ_CAJKCJ010000004.1"/>
</dbReference>
<keyword evidence="2 8" id="KW-0808">Transferase</keyword>
<feature type="domain" description="Cytidylate kinase" evidence="9">
    <location>
        <begin position="5"/>
        <end position="217"/>
    </location>
</feature>
<dbReference type="NCBIfam" id="TIGR00017">
    <property type="entry name" value="cmk"/>
    <property type="match status" value="1"/>
</dbReference>
<evidence type="ECO:0000259" key="9">
    <source>
        <dbReference type="Pfam" id="PF02224"/>
    </source>
</evidence>
<dbReference type="GO" id="GO:0036431">
    <property type="term" value="F:dCMP kinase activity"/>
    <property type="evidence" value="ECO:0007669"/>
    <property type="project" value="InterPro"/>
</dbReference>
<comment type="subcellular location">
    <subcellularLocation>
        <location evidence="8">Cytoplasm</location>
    </subcellularLocation>
</comment>
<reference evidence="10 11" key="1">
    <citation type="submission" date="2020-04" db="EMBL/GenBank/DDBJ databases">
        <authorList>
            <person name="Hitch T.C.A."/>
            <person name="Wylensek D."/>
            <person name="Clavel T."/>
        </authorList>
    </citation>
    <scope>NUCLEOTIDE SEQUENCE [LARGE SCALE GENOMIC DNA]</scope>
    <source>
        <strain evidence="10 11">COR2-253-APC-1A</strain>
    </source>
</reference>
<gene>
    <name evidence="8" type="primary">cmk</name>
    <name evidence="10" type="ORF">HF882_07790</name>
</gene>
<keyword evidence="3 8" id="KW-0547">Nucleotide-binding</keyword>
<dbReference type="HAMAP" id="MF_00238">
    <property type="entry name" value="Cytidyl_kinase_type1"/>
    <property type="match status" value="1"/>
</dbReference>
<name>A0A848AY74_9BACT</name>
<dbReference type="Pfam" id="PF02224">
    <property type="entry name" value="Cytidylate_kin"/>
    <property type="match status" value="1"/>
</dbReference>
<comment type="similarity">
    <text evidence="1 8">Belongs to the cytidylate kinase family. Type 1 subfamily.</text>
</comment>
<evidence type="ECO:0000256" key="6">
    <source>
        <dbReference type="ARBA" id="ARBA00047615"/>
    </source>
</evidence>
<dbReference type="GO" id="GO:0005524">
    <property type="term" value="F:ATP binding"/>
    <property type="evidence" value="ECO:0007669"/>
    <property type="project" value="UniProtKB-UniRule"/>
</dbReference>
<comment type="catalytic activity">
    <reaction evidence="7 8">
        <text>CMP + ATP = CDP + ADP</text>
        <dbReference type="Rhea" id="RHEA:11600"/>
        <dbReference type="ChEBI" id="CHEBI:30616"/>
        <dbReference type="ChEBI" id="CHEBI:58069"/>
        <dbReference type="ChEBI" id="CHEBI:60377"/>
        <dbReference type="ChEBI" id="CHEBI:456216"/>
        <dbReference type="EC" id="2.7.4.25"/>
    </reaction>
</comment>
<dbReference type="CDD" id="cd02020">
    <property type="entry name" value="CMPK"/>
    <property type="match status" value="1"/>
</dbReference>
<proteinExistence type="inferred from homology"/>
<keyword evidence="5 8" id="KW-0067">ATP-binding</keyword>
<organism evidence="10 11">
    <name type="scientific">Victivallis vadensis</name>
    <dbReference type="NCBI Taxonomy" id="172901"/>
    <lineage>
        <taxon>Bacteria</taxon>
        <taxon>Pseudomonadati</taxon>
        <taxon>Lentisphaerota</taxon>
        <taxon>Lentisphaeria</taxon>
        <taxon>Victivallales</taxon>
        <taxon>Victivallaceae</taxon>
        <taxon>Victivallis</taxon>
    </lineage>
</organism>
<evidence type="ECO:0000256" key="2">
    <source>
        <dbReference type="ARBA" id="ARBA00022679"/>
    </source>
</evidence>
<dbReference type="InterPro" id="IPR027417">
    <property type="entry name" value="P-loop_NTPase"/>
</dbReference>
<evidence type="ECO:0000256" key="5">
    <source>
        <dbReference type="ARBA" id="ARBA00022840"/>
    </source>
</evidence>
<comment type="catalytic activity">
    <reaction evidence="6 8">
        <text>dCMP + ATP = dCDP + ADP</text>
        <dbReference type="Rhea" id="RHEA:25094"/>
        <dbReference type="ChEBI" id="CHEBI:30616"/>
        <dbReference type="ChEBI" id="CHEBI:57566"/>
        <dbReference type="ChEBI" id="CHEBI:58593"/>
        <dbReference type="ChEBI" id="CHEBI:456216"/>
        <dbReference type="EC" id="2.7.4.25"/>
    </reaction>
</comment>
<dbReference type="Gene3D" id="3.40.50.300">
    <property type="entry name" value="P-loop containing nucleotide triphosphate hydrolases"/>
    <property type="match status" value="1"/>
</dbReference>
<dbReference type="SUPFAM" id="SSF52540">
    <property type="entry name" value="P-loop containing nucleoside triphosphate hydrolases"/>
    <property type="match status" value="1"/>
</dbReference>
<dbReference type="InterPro" id="IPR011994">
    <property type="entry name" value="Cytidylate_kinase_dom"/>
</dbReference>
<dbReference type="InterPro" id="IPR003136">
    <property type="entry name" value="Cytidylate_kin"/>
</dbReference>
<comment type="caution">
    <text evidence="10">The sequence shown here is derived from an EMBL/GenBank/DDBJ whole genome shotgun (WGS) entry which is preliminary data.</text>
</comment>
<accession>A0A848AY74</accession>
<feature type="binding site" evidence="8">
    <location>
        <begin position="9"/>
        <end position="17"/>
    </location>
    <ligand>
        <name>ATP</name>
        <dbReference type="ChEBI" id="CHEBI:30616"/>
    </ligand>
</feature>
<sequence>MSNVIAIDGPAASGKSTAARLLAERLNIAYVNTGSLYRAVALAARRAGQEMSALSPEFLNTLKLEYVPDQSGRYELELDGSFPGAELRSAETASGASLVATQPAVRDYLLGVQRSFAGEKLIVMEGRDIGTVIFPDARYKFFITATPEERARRRLAQSGEVTDGATLAEVAKAIAERDRQDSERRIAPLKPAPDAELIDTTGFAVGEVVDYIVKKVQAGTEEK</sequence>
<dbReference type="GO" id="GO:0005737">
    <property type="term" value="C:cytoplasm"/>
    <property type="evidence" value="ECO:0007669"/>
    <property type="project" value="UniProtKB-SubCell"/>
</dbReference>
<evidence type="ECO:0000256" key="4">
    <source>
        <dbReference type="ARBA" id="ARBA00022777"/>
    </source>
</evidence>
<dbReference type="EC" id="2.7.4.25" evidence="8"/>
<evidence type="ECO:0000313" key="10">
    <source>
        <dbReference type="EMBL" id="NMD86480.1"/>
    </source>
</evidence>
<evidence type="ECO:0000256" key="8">
    <source>
        <dbReference type="HAMAP-Rule" id="MF_00238"/>
    </source>
</evidence>
<keyword evidence="4 8" id="KW-0418">Kinase</keyword>
<dbReference type="AlphaFoldDB" id="A0A848AY74"/>
<evidence type="ECO:0000256" key="7">
    <source>
        <dbReference type="ARBA" id="ARBA00048478"/>
    </source>
</evidence>
<dbReference type="Proteomes" id="UP000576225">
    <property type="component" value="Unassembled WGS sequence"/>
</dbReference>
<evidence type="ECO:0000313" key="11">
    <source>
        <dbReference type="Proteomes" id="UP000576225"/>
    </source>
</evidence>
<dbReference type="EMBL" id="JABAEW010000011">
    <property type="protein sequence ID" value="NMD86480.1"/>
    <property type="molecule type" value="Genomic_DNA"/>
</dbReference>
<evidence type="ECO:0000256" key="3">
    <source>
        <dbReference type="ARBA" id="ARBA00022741"/>
    </source>
</evidence>
<protein>
    <recommendedName>
        <fullName evidence="8">Cytidylate kinase</fullName>
        <shortName evidence="8">CK</shortName>
        <ecNumber evidence="8">2.7.4.25</ecNumber>
    </recommendedName>
    <alternativeName>
        <fullName evidence="8">Cytidine monophosphate kinase</fullName>
        <shortName evidence="8">CMP kinase</shortName>
    </alternativeName>
</protein>
<dbReference type="GO" id="GO:0006220">
    <property type="term" value="P:pyrimidine nucleotide metabolic process"/>
    <property type="evidence" value="ECO:0007669"/>
    <property type="project" value="UniProtKB-UniRule"/>
</dbReference>